<keyword evidence="5" id="KW-0677">Repeat</keyword>
<evidence type="ECO:0000259" key="20">
    <source>
        <dbReference type="PROSITE" id="PS51192"/>
    </source>
</evidence>
<dbReference type="GO" id="GO:0030422">
    <property type="term" value="P:siRNA processing"/>
    <property type="evidence" value="ECO:0007669"/>
    <property type="project" value="TreeGrafter"/>
</dbReference>
<evidence type="ECO:0000256" key="5">
    <source>
        <dbReference type="ARBA" id="ARBA00022737"/>
    </source>
</evidence>
<keyword evidence="3" id="KW-0540">Nuclease</keyword>
<dbReference type="GO" id="GO:0004525">
    <property type="term" value="F:ribonuclease III activity"/>
    <property type="evidence" value="ECO:0007669"/>
    <property type="project" value="InterPro"/>
</dbReference>
<feature type="region of interest" description="Disordered" evidence="17">
    <location>
        <begin position="369"/>
        <end position="474"/>
    </location>
</feature>
<dbReference type="SMART" id="SM00535">
    <property type="entry name" value="RIBOc"/>
    <property type="match status" value="1"/>
</dbReference>
<evidence type="ECO:0000313" key="23">
    <source>
        <dbReference type="EMBL" id="KAJ1531645.1"/>
    </source>
</evidence>
<keyword evidence="10" id="KW-0067">ATP-binding</keyword>
<proteinExistence type="inferred from homology"/>
<keyword evidence="13" id="KW-0464">Manganese</keyword>
<keyword evidence="12" id="KW-0943">RNA-mediated gene silencing</keyword>
<evidence type="ECO:0000256" key="8">
    <source>
        <dbReference type="ARBA" id="ARBA00022801"/>
    </source>
</evidence>
<dbReference type="CDD" id="cd00593">
    <property type="entry name" value="RIBOc"/>
    <property type="match status" value="1"/>
</dbReference>
<dbReference type="SMART" id="SM00949">
    <property type="entry name" value="PAZ"/>
    <property type="match status" value="1"/>
</dbReference>
<gene>
    <name evidence="23" type="ORF">ONE63_000316</name>
</gene>
<feature type="domain" description="Helicase ATP-binding" evidence="20">
    <location>
        <begin position="23"/>
        <end position="191"/>
    </location>
</feature>
<dbReference type="CDD" id="cd15903">
    <property type="entry name" value="Dicer_PBD"/>
    <property type="match status" value="1"/>
</dbReference>
<evidence type="ECO:0000256" key="15">
    <source>
        <dbReference type="PROSITE-ProRule" id="PRU00657"/>
    </source>
</evidence>
<dbReference type="GO" id="GO:0046872">
    <property type="term" value="F:metal ion binding"/>
    <property type="evidence" value="ECO:0007669"/>
    <property type="project" value="UniProtKB-KW"/>
</dbReference>
<keyword evidence="11" id="KW-0460">Magnesium</keyword>
<feature type="compositionally biased region" description="Basic and acidic residues" evidence="17">
    <location>
        <begin position="463"/>
        <end position="472"/>
    </location>
</feature>
<feature type="domain" description="Dicer dsRNA-binding fold" evidence="22">
    <location>
        <begin position="665"/>
        <end position="761"/>
    </location>
</feature>
<dbReference type="FunFam" id="3.40.50.300:FF:002580">
    <property type="entry name" value="AGAP002836-PB"/>
    <property type="match status" value="1"/>
</dbReference>
<evidence type="ECO:0000256" key="1">
    <source>
        <dbReference type="ARBA" id="ARBA00001936"/>
    </source>
</evidence>
<feature type="compositionally biased region" description="Basic and acidic residues" evidence="17">
    <location>
        <begin position="412"/>
        <end position="432"/>
    </location>
</feature>
<dbReference type="Pfam" id="PF03368">
    <property type="entry name" value="Dicer_dimer"/>
    <property type="match status" value="1"/>
</dbReference>
<feature type="compositionally biased region" description="Basic residues" evidence="17">
    <location>
        <begin position="448"/>
        <end position="461"/>
    </location>
</feature>
<accession>A0AAV7Y458</accession>
<dbReference type="InterPro" id="IPR003100">
    <property type="entry name" value="PAZ_dom"/>
</dbReference>
<keyword evidence="8" id="KW-0378">Hydrolase</keyword>
<keyword evidence="16" id="KW-0175">Coiled coil</keyword>
<evidence type="ECO:0000256" key="17">
    <source>
        <dbReference type="SAM" id="MobiDB-lite"/>
    </source>
</evidence>
<dbReference type="InterPro" id="IPR048513">
    <property type="entry name" value="Dicer_PBD"/>
</dbReference>
<dbReference type="Proteomes" id="UP001075354">
    <property type="component" value="Chromosome 1"/>
</dbReference>
<keyword evidence="9" id="KW-0347">Helicase</keyword>
<feature type="compositionally biased region" description="Polar residues" evidence="17">
    <location>
        <begin position="377"/>
        <end position="392"/>
    </location>
</feature>
<dbReference type="Pfam" id="PF20930">
    <property type="entry name" value="Dicer_PBD"/>
    <property type="match status" value="1"/>
</dbReference>
<evidence type="ECO:0000259" key="18">
    <source>
        <dbReference type="PROSITE" id="PS50142"/>
    </source>
</evidence>
<dbReference type="GO" id="GO:0003723">
    <property type="term" value="F:RNA binding"/>
    <property type="evidence" value="ECO:0007669"/>
    <property type="project" value="UniProtKB-UniRule"/>
</dbReference>
<name>A0AAV7Y458_9NEOP</name>
<dbReference type="SUPFAM" id="SSF69065">
    <property type="entry name" value="RNase III domain-like"/>
    <property type="match status" value="1"/>
</dbReference>
<evidence type="ECO:0000256" key="2">
    <source>
        <dbReference type="ARBA" id="ARBA00001946"/>
    </source>
</evidence>
<comment type="caution">
    <text evidence="23">The sequence shown here is derived from an EMBL/GenBank/DDBJ whole genome shotgun (WGS) entry which is preliminary data.</text>
</comment>
<dbReference type="SMART" id="SM00490">
    <property type="entry name" value="HELICc"/>
    <property type="match status" value="1"/>
</dbReference>
<dbReference type="InterPro" id="IPR038248">
    <property type="entry name" value="Dicer_dimer_sf"/>
</dbReference>
<dbReference type="InterPro" id="IPR048512">
    <property type="entry name" value="Dicer_platform"/>
</dbReference>
<feature type="compositionally biased region" description="Basic and acidic residues" evidence="17">
    <location>
        <begin position="1160"/>
        <end position="1174"/>
    </location>
</feature>
<dbReference type="GO" id="GO:0031054">
    <property type="term" value="P:pre-miRNA processing"/>
    <property type="evidence" value="ECO:0007669"/>
    <property type="project" value="TreeGrafter"/>
</dbReference>
<feature type="coiled-coil region" evidence="16">
    <location>
        <begin position="1681"/>
        <end position="1709"/>
    </location>
</feature>
<reference evidence="23" key="1">
    <citation type="submission" date="2022-12" db="EMBL/GenBank/DDBJ databases">
        <title>Chromosome-level genome assembly of the bean flower thrips Megalurothrips usitatus.</title>
        <authorList>
            <person name="Ma L."/>
            <person name="Liu Q."/>
            <person name="Li H."/>
            <person name="Cai W."/>
        </authorList>
    </citation>
    <scope>NUCLEOTIDE SEQUENCE</scope>
    <source>
        <strain evidence="23">Cailab_2022a</strain>
    </source>
</reference>
<evidence type="ECO:0000256" key="9">
    <source>
        <dbReference type="ARBA" id="ARBA00022806"/>
    </source>
</evidence>
<dbReference type="CDD" id="cd02843">
    <property type="entry name" value="PAZ_dicer_like"/>
    <property type="match status" value="1"/>
</dbReference>
<dbReference type="GO" id="GO:0004386">
    <property type="term" value="F:helicase activity"/>
    <property type="evidence" value="ECO:0007669"/>
    <property type="project" value="UniProtKB-KW"/>
</dbReference>
<dbReference type="FunFam" id="1.10.1520.10:FF:000023">
    <property type="entry name" value="Endoribonuclease dcr-1"/>
    <property type="match status" value="1"/>
</dbReference>
<dbReference type="InterPro" id="IPR014001">
    <property type="entry name" value="Helicase_ATP-bd"/>
</dbReference>
<keyword evidence="24" id="KW-1185">Reference proteome</keyword>
<comment type="cofactor">
    <cofactor evidence="1">
        <name>Mn(2+)</name>
        <dbReference type="ChEBI" id="CHEBI:29035"/>
    </cofactor>
</comment>
<comment type="similarity">
    <text evidence="14 15">Belongs to the helicase family. Dicer subfamily.</text>
</comment>
<evidence type="ECO:0000259" key="21">
    <source>
        <dbReference type="PROSITE" id="PS51194"/>
    </source>
</evidence>
<evidence type="ECO:0000313" key="24">
    <source>
        <dbReference type="Proteomes" id="UP001075354"/>
    </source>
</evidence>
<comment type="cofactor">
    <cofactor evidence="2">
        <name>Mg(2+)</name>
        <dbReference type="ChEBI" id="CHEBI:18420"/>
    </cofactor>
</comment>
<dbReference type="InterPro" id="IPR001650">
    <property type="entry name" value="Helicase_C-like"/>
</dbReference>
<dbReference type="InterPro" id="IPR027417">
    <property type="entry name" value="P-loop_NTPase"/>
</dbReference>
<evidence type="ECO:0000256" key="13">
    <source>
        <dbReference type="ARBA" id="ARBA00023211"/>
    </source>
</evidence>
<keyword evidence="15" id="KW-0694">RNA-binding</keyword>
<dbReference type="InterPro" id="IPR000999">
    <property type="entry name" value="RNase_III_dom"/>
</dbReference>
<dbReference type="PROSITE" id="PS51194">
    <property type="entry name" value="HELICASE_CTER"/>
    <property type="match status" value="1"/>
</dbReference>
<dbReference type="PROSITE" id="PS51192">
    <property type="entry name" value="HELICASE_ATP_BIND_1"/>
    <property type="match status" value="1"/>
</dbReference>
<evidence type="ECO:0000256" key="7">
    <source>
        <dbReference type="ARBA" id="ARBA00022759"/>
    </source>
</evidence>
<sequence>MAYHFNDNVHTKSFTPREYQVELLENARNNNIIVCLGTGPAKVFIASKLIVECAIEVRKNQKYTVYLAHSPTVVNFMASYLQYLTDLSVQLFTEWEPSKFQGQLLDRQVLVMTPDICANALKEKYLNFNCMNLLIIDQCQLVVNSDSPLQQIMEEYGKINGWRPRVLGLTPPLFGSGCNSSRMEWELNKLEKALYSSVETASEIVSLLRFSTHPTERVLECAFHQPGEVDEQLSQQIEAALMFLKDHRYDPFEIYDEEYRDDLQGIPDPKIDPFSIMNEFLDILRTLGPYCADRAALIYLVQIEKLKIKTPYERHYLLLCLVSSVMIKIRAICEYEFQQYEDKEKIYKFCSPKVVRLLEVLKQFKPAQVEVEDSTPHLPSTSDGPTPKNNNVRAIEGKPIEEQTTTPAGTPSEEKTIPPVERKPQEDTKGELAEQPPKQPSRAMTRSARGRGRGRAGRYPRKGNAEGGRRGPYDPMDPDVLCGVIFVRSHLTAKILFYLLNEVRRYDEKLSYLGVQYTVEKTADPVTEPRDAEQEHRKQEEVLKRFRMHECNLLIATSVLEEGMELPRCNLVVRFDEPQSYRSYVHCKGRARAADAHFVLLVEKASSPSFVRELAEFMSIEQVLLKKCANRETSEEEEKDADLYTSVVPPYCPSEKNVSATLSNAIALVNRYCAKLPSDTFTKLTPLYCLSQSAAEDGTPLYSCTLRLPINSPVKQNIKGPAVPNPTLARRLTALETVRILHTSQELDDSLMPIGKESFRLTNEEANGGIVLEPDEIEEAAIPWDSNEPRPGTTKRRQYYYKRVAEALTDCRPVAGCKALLYHLSMTLTCPLPDEQNTRGRSIYAPEDSPQGFGILTLKPIPSICAFPIFTRSGEVSVGLDLCPETVELTDIHVEKIVTFLNYTFTNVLRLQKYLMMFDPNAAENSYFIVPTRKETLESTAVVDWEFLDRIYDKRNLNPRPIAENDRRDFIFEASKYQDAVVMPWYRNQDQPQYFYVAEICHQLNPKSSFPSSENYKSFEDYYFKKYALVIQNREQPLLDVDHTSARLNFLTPRYVNRKGVALPTSSEETKRAKRENLEQKQILVPELCTVHPFPASLWRKAVCLPCILYRINALLLADQMRRQVALDIGLGAVQLSPDYKWDPLNFGWTLADVLKKSRETKAREESLKDKDTDTDNSQDCPVKSSLDTENSKVKTEKDESPEENCEEKKKPDSPWIDIGTWSNEMAASPPEPDIDYFDPNAALPGNVTMLQNIPDMGGSGWGSSTPGTGWGSPSTHQLLSVLQDEVGSVRSHEASGSSFVSAQRWNPAQQSRAIFQPEPCAAPDSDSCSDLSDYDDDDDDGSSYDGGGNGGLRIEYKPDNTAEALDDDSRDGNSKLSIFQMLVEEPWDWHKNLRPDEVGNEVSLQFEESVEKNTGTIYSDGRFIESDKPYILVRAGTDLNVNTQAPASETNLGALKYITPFLNNAKCLEGNVSCIPDSKDQKSVVVSINNDDDLGIKLSFDAQPELDGHPGPSPAVILQALTMSNANDGINFERLETIGDSFLKYAITTYLYCTYDRIHEGKLSHLRSKQVSNLNLYRLGRRKVFGESMIATKFEPHDNWLPPCYYVPRDLEKALIQAGLPACHWNSADLPSLRNLTLEEIQQKVNERKETLKLANISAETDSDDDDVPLSAALQHKKLVQFQQQQQLKLLQQQKELEQKSNNDAEDDEKKVLSDVDPLSILDSMPCFIPYNLITQHSIPDKSIADCVEALIGMQFNWEI</sequence>
<dbReference type="Gene3D" id="3.30.160.380">
    <property type="entry name" value="Dicer dimerisation domain"/>
    <property type="match status" value="1"/>
</dbReference>
<dbReference type="Gene3D" id="3.40.50.300">
    <property type="entry name" value="P-loop containing nucleotide triphosphate hydrolases"/>
    <property type="match status" value="2"/>
</dbReference>
<evidence type="ECO:0000256" key="6">
    <source>
        <dbReference type="ARBA" id="ARBA00022741"/>
    </source>
</evidence>
<dbReference type="GO" id="GO:0005634">
    <property type="term" value="C:nucleus"/>
    <property type="evidence" value="ECO:0007669"/>
    <property type="project" value="TreeGrafter"/>
</dbReference>
<dbReference type="PANTHER" id="PTHR14950">
    <property type="entry name" value="DICER-RELATED"/>
    <property type="match status" value="1"/>
</dbReference>
<feature type="domain" description="Helicase C-terminal" evidence="21">
    <location>
        <begin position="479"/>
        <end position="639"/>
    </location>
</feature>
<dbReference type="FunFam" id="2.170.260.10:FF:000002">
    <property type="entry name" value="Putative Endoribonuclease Dicer"/>
    <property type="match status" value="1"/>
</dbReference>
<evidence type="ECO:0000256" key="3">
    <source>
        <dbReference type="ARBA" id="ARBA00022722"/>
    </source>
</evidence>
<keyword evidence="4" id="KW-0479">Metal-binding</keyword>
<feature type="compositionally biased region" description="Acidic residues" evidence="17">
    <location>
        <begin position="1333"/>
        <end position="1343"/>
    </location>
</feature>
<dbReference type="PANTHER" id="PTHR14950:SF37">
    <property type="entry name" value="ENDORIBONUCLEASE DICER"/>
    <property type="match status" value="1"/>
</dbReference>
<dbReference type="GO" id="GO:0005737">
    <property type="term" value="C:cytoplasm"/>
    <property type="evidence" value="ECO:0007669"/>
    <property type="project" value="TreeGrafter"/>
</dbReference>
<evidence type="ECO:0000256" key="16">
    <source>
        <dbReference type="SAM" id="Coils"/>
    </source>
</evidence>
<evidence type="ECO:0000256" key="12">
    <source>
        <dbReference type="ARBA" id="ARBA00023158"/>
    </source>
</evidence>
<dbReference type="Gene3D" id="1.10.1520.10">
    <property type="entry name" value="Ribonuclease III domain"/>
    <property type="match status" value="1"/>
</dbReference>
<evidence type="ECO:0000256" key="11">
    <source>
        <dbReference type="ARBA" id="ARBA00022842"/>
    </source>
</evidence>
<evidence type="ECO:0000256" key="4">
    <source>
        <dbReference type="ARBA" id="ARBA00022723"/>
    </source>
</evidence>
<dbReference type="Pfam" id="PF02170">
    <property type="entry name" value="PAZ"/>
    <property type="match status" value="1"/>
</dbReference>
<dbReference type="GO" id="GO:0004530">
    <property type="term" value="F:deoxyribonuclease I activity"/>
    <property type="evidence" value="ECO:0007669"/>
    <property type="project" value="TreeGrafter"/>
</dbReference>
<dbReference type="Gene3D" id="2.170.260.10">
    <property type="entry name" value="paz domain"/>
    <property type="match status" value="1"/>
</dbReference>
<dbReference type="GO" id="GO:0006309">
    <property type="term" value="P:apoptotic DNA fragmentation"/>
    <property type="evidence" value="ECO:0007669"/>
    <property type="project" value="TreeGrafter"/>
</dbReference>
<dbReference type="PROSITE" id="PS50821">
    <property type="entry name" value="PAZ"/>
    <property type="match status" value="1"/>
</dbReference>
<feature type="domain" description="PAZ" evidence="19">
    <location>
        <begin position="943"/>
        <end position="1093"/>
    </location>
</feature>
<feature type="region of interest" description="Disordered" evidence="17">
    <location>
        <begin position="1319"/>
        <end position="1357"/>
    </location>
</feature>
<dbReference type="PROSITE" id="PS51327">
    <property type="entry name" value="DICER_DSRBF"/>
    <property type="match status" value="1"/>
</dbReference>
<dbReference type="Pfam" id="PF00271">
    <property type="entry name" value="Helicase_C"/>
    <property type="match status" value="1"/>
</dbReference>
<dbReference type="Pfam" id="PF20931">
    <property type="entry name" value="Dicer_platform"/>
    <property type="match status" value="1"/>
</dbReference>
<protein>
    <submittedName>
        <fullName evidence="23">Uncharacterized protein</fullName>
    </submittedName>
</protein>
<organism evidence="23 24">
    <name type="scientific">Megalurothrips usitatus</name>
    <name type="common">bean blossom thrips</name>
    <dbReference type="NCBI Taxonomy" id="439358"/>
    <lineage>
        <taxon>Eukaryota</taxon>
        <taxon>Metazoa</taxon>
        <taxon>Ecdysozoa</taxon>
        <taxon>Arthropoda</taxon>
        <taxon>Hexapoda</taxon>
        <taxon>Insecta</taxon>
        <taxon>Pterygota</taxon>
        <taxon>Neoptera</taxon>
        <taxon>Paraneoptera</taxon>
        <taxon>Thysanoptera</taxon>
        <taxon>Terebrantia</taxon>
        <taxon>Thripoidea</taxon>
        <taxon>Thripidae</taxon>
        <taxon>Megalurothrips</taxon>
    </lineage>
</organism>
<dbReference type="GO" id="GO:0070578">
    <property type="term" value="C:RISC-loading complex"/>
    <property type="evidence" value="ECO:0007669"/>
    <property type="project" value="TreeGrafter"/>
</dbReference>
<dbReference type="GO" id="GO:0005524">
    <property type="term" value="F:ATP binding"/>
    <property type="evidence" value="ECO:0007669"/>
    <property type="project" value="UniProtKB-KW"/>
</dbReference>
<dbReference type="InterPro" id="IPR036085">
    <property type="entry name" value="PAZ_dom_sf"/>
</dbReference>
<evidence type="ECO:0000256" key="14">
    <source>
        <dbReference type="ARBA" id="ARBA00035116"/>
    </source>
</evidence>
<keyword evidence="6" id="KW-0547">Nucleotide-binding</keyword>
<feature type="compositionally biased region" description="Basic and acidic residues" evidence="17">
    <location>
        <begin position="1190"/>
        <end position="1199"/>
    </location>
</feature>
<dbReference type="InterPro" id="IPR036389">
    <property type="entry name" value="RNase_III_sf"/>
</dbReference>
<dbReference type="InterPro" id="IPR005034">
    <property type="entry name" value="Dicer_dimerisation"/>
</dbReference>
<dbReference type="Pfam" id="PF00636">
    <property type="entry name" value="Ribonuclease_3"/>
    <property type="match status" value="1"/>
</dbReference>
<dbReference type="PROSITE" id="PS50142">
    <property type="entry name" value="RNASE_3_2"/>
    <property type="match status" value="1"/>
</dbReference>
<evidence type="ECO:0000259" key="19">
    <source>
        <dbReference type="PROSITE" id="PS50821"/>
    </source>
</evidence>
<dbReference type="SUPFAM" id="SSF101690">
    <property type="entry name" value="PAZ domain"/>
    <property type="match status" value="1"/>
</dbReference>
<dbReference type="SUPFAM" id="SSF52540">
    <property type="entry name" value="P-loop containing nucleoside triphosphate hydrolases"/>
    <property type="match status" value="2"/>
</dbReference>
<dbReference type="EMBL" id="JAPTSV010000001">
    <property type="protein sequence ID" value="KAJ1531645.1"/>
    <property type="molecule type" value="Genomic_DNA"/>
</dbReference>
<feature type="region of interest" description="Disordered" evidence="17">
    <location>
        <begin position="1160"/>
        <end position="1217"/>
    </location>
</feature>
<keyword evidence="7" id="KW-0255">Endonuclease</keyword>
<evidence type="ECO:0000256" key="10">
    <source>
        <dbReference type="ARBA" id="ARBA00022840"/>
    </source>
</evidence>
<evidence type="ECO:0000259" key="22">
    <source>
        <dbReference type="PROSITE" id="PS51327"/>
    </source>
</evidence>
<feature type="domain" description="RNase III" evidence="18">
    <location>
        <begin position="1493"/>
        <end position="1619"/>
    </location>
</feature>